<comment type="caution">
    <text evidence="4">The sequence shown here is derived from an EMBL/GenBank/DDBJ whole genome shotgun (WGS) entry which is preliminary data.</text>
</comment>
<sequence length="172" mass="19204">MKIRRAKDQDAEGIAKVHVETWRTAYRGIIDDEYLAALSVEKRAELWHRNIAIPGNIVLVAEENGRIVGFADGSQEETGEYGGFKGDVTCLYVLEEHQGTGLGKALLQELFQVFQKEGIRSAIVKVLKENDACSFYEHTGARLLKDAIPIKIGSGRELELCVYGWKDFNAAF</sequence>
<dbReference type="Gene3D" id="3.40.630.30">
    <property type="match status" value="1"/>
</dbReference>
<name>A0A5D4R3D6_9BACI</name>
<dbReference type="SUPFAM" id="SSF55729">
    <property type="entry name" value="Acyl-CoA N-acyltransferases (Nat)"/>
    <property type="match status" value="1"/>
</dbReference>
<dbReference type="AlphaFoldDB" id="A0A5D4R3D6"/>
<dbReference type="InterPro" id="IPR000182">
    <property type="entry name" value="GNAT_dom"/>
</dbReference>
<dbReference type="InterPro" id="IPR050680">
    <property type="entry name" value="YpeA/RimI_acetyltransf"/>
</dbReference>
<accession>A0A5D4R3D6</accession>
<keyword evidence="2" id="KW-0012">Acyltransferase</keyword>
<reference evidence="4 5" key="1">
    <citation type="submission" date="2019-08" db="EMBL/GenBank/DDBJ databases">
        <title>Bacillus genomes from the desert of Cuatro Cienegas, Coahuila.</title>
        <authorList>
            <person name="Olmedo-Alvarez G."/>
        </authorList>
    </citation>
    <scope>NUCLEOTIDE SEQUENCE [LARGE SCALE GENOMIC DNA]</scope>
    <source>
        <strain evidence="4 5">CH446_14T</strain>
    </source>
</reference>
<dbReference type="PANTHER" id="PTHR43420:SF43">
    <property type="entry name" value="SPERMINE_SPERMIDINE ACETYLTRANSFERASE"/>
    <property type="match status" value="1"/>
</dbReference>
<organism evidence="4 5">
    <name type="scientific">Bacillus infantis</name>
    <dbReference type="NCBI Taxonomy" id="324767"/>
    <lineage>
        <taxon>Bacteria</taxon>
        <taxon>Bacillati</taxon>
        <taxon>Bacillota</taxon>
        <taxon>Bacilli</taxon>
        <taxon>Bacillales</taxon>
        <taxon>Bacillaceae</taxon>
        <taxon>Bacillus</taxon>
    </lineage>
</organism>
<dbReference type="RefSeq" id="WP_101551984.1">
    <property type="nucleotide sequence ID" value="NZ_JAZICA010000010.1"/>
</dbReference>
<dbReference type="InterPro" id="IPR016181">
    <property type="entry name" value="Acyl_CoA_acyltransferase"/>
</dbReference>
<dbReference type="CDD" id="cd04301">
    <property type="entry name" value="NAT_SF"/>
    <property type="match status" value="1"/>
</dbReference>
<dbReference type="PANTHER" id="PTHR43420">
    <property type="entry name" value="ACETYLTRANSFERASE"/>
    <property type="match status" value="1"/>
</dbReference>
<dbReference type="GO" id="GO:0016747">
    <property type="term" value="F:acyltransferase activity, transferring groups other than amino-acyl groups"/>
    <property type="evidence" value="ECO:0007669"/>
    <property type="project" value="InterPro"/>
</dbReference>
<evidence type="ECO:0000259" key="3">
    <source>
        <dbReference type="PROSITE" id="PS51186"/>
    </source>
</evidence>
<gene>
    <name evidence="4" type="ORF">FZD51_17700</name>
</gene>
<dbReference type="Pfam" id="PF00583">
    <property type="entry name" value="Acetyltransf_1"/>
    <property type="match status" value="1"/>
</dbReference>
<evidence type="ECO:0000313" key="4">
    <source>
        <dbReference type="EMBL" id="TYS45883.1"/>
    </source>
</evidence>
<protein>
    <submittedName>
        <fullName evidence="4">GNAT family N-acetyltransferase</fullName>
    </submittedName>
</protein>
<evidence type="ECO:0000313" key="5">
    <source>
        <dbReference type="Proteomes" id="UP000322139"/>
    </source>
</evidence>
<feature type="domain" description="N-acetyltransferase" evidence="3">
    <location>
        <begin position="1"/>
        <end position="159"/>
    </location>
</feature>
<dbReference type="EMBL" id="VTER01000009">
    <property type="protein sequence ID" value="TYS45883.1"/>
    <property type="molecule type" value="Genomic_DNA"/>
</dbReference>
<proteinExistence type="predicted"/>
<evidence type="ECO:0000256" key="1">
    <source>
        <dbReference type="ARBA" id="ARBA00022679"/>
    </source>
</evidence>
<evidence type="ECO:0000256" key="2">
    <source>
        <dbReference type="ARBA" id="ARBA00023315"/>
    </source>
</evidence>
<keyword evidence="1 4" id="KW-0808">Transferase</keyword>
<dbReference type="Proteomes" id="UP000322139">
    <property type="component" value="Unassembled WGS sequence"/>
</dbReference>
<dbReference type="PROSITE" id="PS51186">
    <property type="entry name" value="GNAT"/>
    <property type="match status" value="1"/>
</dbReference>